<dbReference type="EMBL" id="AMFJ01000499">
    <property type="protein sequence ID" value="EKE27321.1"/>
    <property type="molecule type" value="Genomic_DNA"/>
</dbReference>
<feature type="coiled-coil region" evidence="1">
    <location>
        <begin position="290"/>
        <end position="351"/>
    </location>
</feature>
<accession>K2F820</accession>
<sequence>MFLKKNTTSQKCVEQKEGVLSSSDRQIDIIFADVFIAFTTQVFLLRKQDALYDTELTKKILEDEIKGDELNSLERKIYRRELRQIDKGKWITKFRSFCDAIDSMKEKFIISANKIKESWEHDMLDKIIKLAVENHDTIWNLAIKSILPENNFNFMDWINCIKATYEFLKWWFDMIDSRKKTVRSRISEIILGEWGNYADSKRNNIFMWLEMALVYLDDIGRKKDIKIWELVQAITELREEIRLLSLKNREAEAVQKWNEKITENLKLQITSKTSALVQANANVLKTQKENGELRSRLGEQDKELEELRKLKMKIDSWNLCSSDWTFWQEIAIDLELQNEALTSQVDSLQTRSVIENQKMTSLERTLEDIYKNHLDRATACRIRCEQDLSWCSTDDMIWYITYWNCPMDIKQGCAEEVMKFLDFFLESTSKWASSWMNVQSASMRWKWNWKYANNFVNPIINFLREYYKKWTQVFLEKVTNIEWKKLLEEYKGWDITNQSSKKNMIISDVYNNIKDDEAANKSLFEALSILPDILERIEKWNTDLTSLSNNIKEAISASSLSKKLSQLLKDVIRV</sequence>
<keyword evidence="1" id="KW-0175">Coiled coil</keyword>
<dbReference type="AlphaFoldDB" id="K2F820"/>
<organism evidence="2">
    <name type="scientific">uncultured bacterium</name>
    <name type="common">gcode 4</name>
    <dbReference type="NCBI Taxonomy" id="1234023"/>
    <lineage>
        <taxon>Bacteria</taxon>
        <taxon>environmental samples</taxon>
    </lineage>
</organism>
<evidence type="ECO:0000256" key="1">
    <source>
        <dbReference type="SAM" id="Coils"/>
    </source>
</evidence>
<reference evidence="2" key="1">
    <citation type="journal article" date="2012" name="Science">
        <title>Fermentation, hydrogen, and sulfur metabolism in multiple uncultivated bacterial phyla.</title>
        <authorList>
            <person name="Wrighton K.C."/>
            <person name="Thomas B.C."/>
            <person name="Sharon I."/>
            <person name="Miller C.S."/>
            <person name="Castelle C.J."/>
            <person name="VerBerkmoes N.C."/>
            <person name="Wilkins M.J."/>
            <person name="Hettich R.L."/>
            <person name="Lipton M.S."/>
            <person name="Williams K.H."/>
            <person name="Long P.E."/>
            <person name="Banfield J.F."/>
        </authorList>
    </citation>
    <scope>NUCLEOTIDE SEQUENCE [LARGE SCALE GENOMIC DNA]</scope>
</reference>
<comment type="caution">
    <text evidence="2">The sequence shown here is derived from an EMBL/GenBank/DDBJ whole genome shotgun (WGS) entry which is preliminary data.</text>
</comment>
<protein>
    <submittedName>
        <fullName evidence="2">Uncharacterized protein</fullName>
    </submittedName>
</protein>
<name>K2F820_9BACT</name>
<gene>
    <name evidence="2" type="ORF">ACD_3C00225G0024</name>
</gene>
<proteinExistence type="predicted"/>
<evidence type="ECO:0000313" key="2">
    <source>
        <dbReference type="EMBL" id="EKE27321.1"/>
    </source>
</evidence>